<keyword evidence="6" id="KW-1185">Reference proteome</keyword>
<keyword evidence="1" id="KW-0479">Metal-binding</keyword>
<proteinExistence type="predicted"/>
<evidence type="ECO:0000256" key="2">
    <source>
        <dbReference type="ARBA" id="ARBA00023004"/>
    </source>
</evidence>
<evidence type="ECO:0000256" key="3">
    <source>
        <dbReference type="ARBA" id="ARBA00023014"/>
    </source>
</evidence>
<dbReference type="InterPro" id="IPR017896">
    <property type="entry name" value="4Fe4S_Fe-S-bd"/>
</dbReference>
<feature type="domain" description="4Fe-4S ferredoxin-type" evidence="4">
    <location>
        <begin position="339"/>
        <end position="367"/>
    </location>
</feature>
<accession>A0A4Q7ZQZ7</accession>
<dbReference type="InterPro" id="IPR017900">
    <property type="entry name" value="4Fe4S_Fe_S_CS"/>
</dbReference>
<dbReference type="SUPFAM" id="SSF46548">
    <property type="entry name" value="alpha-helical ferredoxin"/>
    <property type="match status" value="1"/>
</dbReference>
<evidence type="ECO:0000256" key="1">
    <source>
        <dbReference type="ARBA" id="ARBA00022723"/>
    </source>
</evidence>
<organism evidence="5 6">
    <name type="scientific">Krasilnikovia cinnamomea</name>
    <dbReference type="NCBI Taxonomy" id="349313"/>
    <lineage>
        <taxon>Bacteria</taxon>
        <taxon>Bacillati</taxon>
        <taxon>Actinomycetota</taxon>
        <taxon>Actinomycetes</taxon>
        <taxon>Micromonosporales</taxon>
        <taxon>Micromonosporaceae</taxon>
        <taxon>Krasilnikovia</taxon>
    </lineage>
</organism>
<dbReference type="PROSITE" id="PS51379">
    <property type="entry name" value="4FE4S_FER_2"/>
    <property type="match status" value="2"/>
</dbReference>
<dbReference type="PANTHER" id="PTHR40447">
    <property type="entry name" value="ANAEROBIC SULFITE REDUCTASE SUBUNIT A"/>
    <property type="match status" value="1"/>
</dbReference>
<keyword evidence="3" id="KW-0411">Iron-sulfur</keyword>
<dbReference type="RefSeq" id="WP_130512028.1">
    <property type="nucleotide sequence ID" value="NZ_SHKY01000001.1"/>
</dbReference>
<evidence type="ECO:0000259" key="4">
    <source>
        <dbReference type="PROSITE" id="PS51379"/>
    </source>
</evidence>
<dbReference type="GO" id="GO:0051536">
    <property type="term" value="F:iron-sulfur cluster binding"/>
    <property type="evidence" value="ECO:0007669"/>
    <property type="project" value="UniProtKB-KW"/>
</dbReference>
<protein>
    <submittedName>
        <fullName evidence="5">4Fe-4S dicluster protein</fullName>
    </submittedName>
</protein>
<evidence type="ECO:0000313" key="6">
    <source>
        <dbReference type="Proteomes" id="UP000292564"/>
    </source>
</evidence>
<dbReference type="Proteomes" id="UP000292564">
    <property type="component" value="Unassembled WGS sequence"/>
</dbReference>
<dbReference type="Pfam" id="PF17179">
    <property type="entry name" value="Fer4_22"/>
    <property type="match status" value="1"/>
</dbReference>
<comment type="caution">
    <text evidence="5">The sequence shown here is derived from an EMBL/GenBank/DDBJ whole genome shotgun (WGS) entry which is preliminary data.</text>
</comment>
<dbReference type="PANTHER" id="PTHR40447:SF1">
    <property type="entry name" value="ANAEROBIC SULFITE REDUCTASE SUBUNIT A"/>
    <property type="match status" value="1"/>
</dbReference>
<feature type="domain" description="4Fe-4S ferredoxin-type" evidence="4">
    <location>
        <begin position="258"/>
        <end position="289"/>
    </location>
</feature>
<dbReference type="GO" id="GO:0046872">
    <property type="term" value="F:metal ion binding"/>
    <property type="evidence" value="ECO:0007669"/>
    <property type="project" value="UniProtKB-KW"/>
</dbReference>
<dbReference type="PROSITE" id="PS00198">
    <property type="entry name" value="4FE4S_FER_1"/>
    <property type="match status" value="2"/>
</dbReference>
<gene>
    <name evidence="5" type="ORF">EV385_5479</name>
</gene>
<dbReference type="EMBL" id="SHKY01000001">
    <property type="protein sequence ID" value="RZU53550.1"/>
    <property type="molecule type" value="Genomic_DNA"/>
</dbReference>
<name>A0A4Q7ZQZ7_9ACTN</name>
<evidence type="ECO:0000313" key="5">
    <source>
        <dbReference type="EMBL" id="RZU53550.1"/>
    </source>
</evidence>
<dbReference type="AlphaFoldDB" id="A0A4Q7ZQZ7"/>
<sequence>MQPGSDARHEPPTVIDALALQDLFDALHGRGYTVVGPTVRDGAIVLDELTSAADLPHGWGVDSEAGRYRLRPRDDNAAFAHSAGPQSWKKVLHPARARMWSADRSTGTVVTEPEEPQRYALLGVRPCDLAAIGVLDRVLTGGRHVDPIYAGRRDGNLIIAVECTEPGATCFCTSMGTGPHAESGFDLALTELVDDAGHRFLVRAATPVGAEVLGAVPGHVADDATVRKAEGAVAAAATRMGRELRTEGLPEMLAASRESPHWDDVASRCLTCGNCTMVCPTCFCTTTEDVTDLTGEHAERWRRWDSCYDLDFTYLHGGSVRTSGQSRYRQWISHKLGTWHEQFGSSGCVGCGRCIAWCPTGIDITQEAAALFSLQEAFPSPETPDREDRT</sequence>
<keyword evidence="2" id="KW-0408">Iron</keyword>
<dbReference type="OrthoDB" id="9795302at2"/>
<reference evidence="5 6" key="1">
    <citation type="submission" date="2019-02" db="EMBL/GenBank/DDBJ databases">
        <title>Sequencing the genomes of 1000 actinobacteria strains.</title>
        <authorList>
            <person name="Klenk H.-P."/>
        </authorList>
    </citation>
    <scope>NUCLEOTIDE SEQUENCE [LARGE SCALE GENOMIC DNA]</scope>
    <source>
        <strain evidence="5 6">DSM 45162</strain>
    </source>
</reference>